<feature type="transmembrane region" description="Helical" evidence="1">
    <location>
        <begin position="174"/>
        <end position="198"/>
    </location>
</feature>
<feature type="transmembrane region" description="Helical" evidence="1">
    <location>
        <begin position="255"/>
        <end position="274"/>
    </location>
</feature>
<evidence type="ECO:0000259" key="2">
    <source>
        <dbReference type="PROSITE" id="PS50850"/>
    </source>
</evidence>
<dbReference type="Pfam" id="PF07690">
    <property type="entry name" value="MFS_1"/>
    <property type="match status" value="1"/>
</dbReference>
<protein>
    <recommendedName>
        <fullName evidence="2">Major facilitator superfamily (MFS) profile domain-containing protein</fullName>
    </recommendedName>
</protein>
<keyword evidence="1" id="KW-0812">Transmembrane</keyword>
<evidence type="ECO:0000313" key="3">
    <source>
        <dbReference type="EMBL" id="GGP19987.1"/>
    </source>
</evidence>
<feature type="transmembrane region" description="Helical" evidence="1">
    <location>
        <begin position="85"/>
        <end position="103"/>
    </location>
</feature>
<feature type="transmembrane region" description="Helical" evidence="1">
    <location>
        <begin position="342"/>
        <end position="363"/>
    </location>
</feature>
<dbReference type="AlphaFoldDB" id="A0A830GS54"/>
<feature type="transmembrane region" description="Helical" evidence="1">
    <location>
        <begin position="148"/>
        <end position="168"/>
    </location>
</feature>
<dbReference type="GO" id="GO:0022857">
    <property type="term" value="F:transmembrane transporter activity"/>
    <property type="evidence" value="ECO:0007669"/>
    <property type="project" value="InterPro"/>
</dbReference>
<dbReference type="Proteomes" id="UP000610960">
    <property type="component" value="Unassembled WGS sequence"/>
</dbReference>
<evidence type="ECO:0000313" key="4">
    <source>
        <dbReference type="Proteomes" id="UP000610960"/>
    </source>
</evidence>
<evidence type="ECO:0000256" key="1">
    <source>
        <dbReference type="SAM" id="Phobius"/>
    </source>
</evidence>
<dbReference type="InterPro" id="IPR036259">
    <property type="entry name" value="MFS_trans_sf"/>
</dbReference>
<dbReference type="InterPro" id="IPR020846">
    <property type="entry name" value="MFS_dom"/>
</dbReference>
<feature type="transmembrane region" description="Helical" evidence="1">
    <location>
        <begin position="54"/>
        <end position="73"/>
    </location>
</feature>
<dbReference type="PROSITE" id="PS50850">
    <property type="entry name" value="MFS"/>
    <property type="match status" value="1"/>
</dbReference>
<comment type="caution">
    <text evidence="3">The sequence shown here is derived from an EMBL/GenBank/DDBJ whole genome shotgun (WGS) entry which is preliminary data.</text>
</comment>
<accession>A0A830GS54</accession>
<reference evidence="3" key="2">
    <citation type="submission" date="2020-09" db="EMBL/GenBank/DDBJ databases">
        <authorList>
            <person name="Sun Q."/>
            <person name="Ohkuma M."/>
        </authorList>
    </citation>
    <scope>NUCLEOTIDE SEQUENCE</scope>
    <source>
        <strain evidence="3">JCM 10088</strain>
    </source>
</reference>
<sequence>MTQQNKWRKIGLDFGVISGAEWLIIVAAFLGRYLLQFYQTSIGYLGGTFGMNSFEVGIGFALFTLTFAASAFIMHRIRPSQLRMAEIIELTLLGVTMPLYIVVRGYAEVYTLMTIDGLITGVVMDSFMTMSGMASVEQARRQVEQAAFSFWVALALIIAPLTTGYLLGLGIKTLFALFAIMAFIAIPFVAAMSGRYALKYVEAKDHSGHASITSLFKNLEFNWAVIAALAYTIPFFIIFSFGYELGSALGFSANEVYYLFAAMFIGDVLTRLVIRFKSPIMNRRPYMIAAVTIALLASVFLALSMVSWIFFVLAFLIAGIPDGLTWTLGLQIANTSFKREEIASSTSFFSSIMMIMSVLMPLVGYMFSVVGFTMTLWVFAAVTTILFAWELMLRPRTVAEVRAV</sequence>
<reference evidence="3" key="1">
    <citation type="journal article" date="2014" name="Int. J. Syst. Evol. Microbiol.">
        <title>Complete genome sequence of Corynebacterium casei LMG S-19264T (=DSM 44701T), isolated from a smear-ripened cheese.</title>
        <authorList>
            <consortium name="US DOE Joint Genome Institute (JGI-PGF)"/>
            <person name="Walter F."/>
            <person name="Albersmeier A."/>
            <person name="Kalinowski J."/>
            <person name="Ruckert C."/>
        </authorList>
    </citation>
    <scope>NUCLEOTIDE SEQUENCE</scope>
    <source>
        <strain evidence="3">JCM 10088</strain>
    </source>
</reference>
<dbReference type="SUPFAM" id="SSF103473">
    <property type="entry name" value="MFS general substrate transporter"/>
    <property type="match status" value="1"/>
</dbReference>
<feature type="transmembrane region" description="Helical" evidence="1">
    <location>
        <begin position="286"/>
        <end position="303"/>
    </location>
</feature>
<feature type="transmembrane region" description="Helical" evidence="1">
    <location>
        <begin position="309"/>
        <end position="330"/>
    </location>
</feature>
<organism evidence="3 4">
    <name type="scientific">Thermocladium modestius</name>
    <dbReference type="NCBI Taxonomy" id="62609"/>
    <lineage>
        <taxon>Archaea</taxon>
        <taxon>Thermoproteota</taxon>
        <taxon>Thermoprotei</taxon>
        <taxon>Thermoproteales</taxon>
        <taxon>Thermoproteaceae</taxon>
        <taxon>Thermocladium</taxon>
    </lineage>
</organism>
<dbReference type="RefSeq" id="WP_188595948.1">
    <property type="nucleotide sequence ID" value="NZ_BMNL01000001.1"/>
</dbReference>
<feature type="transmembrane region" description="Helical" evidence="1">
    <location>
        <begin position="369"/>
        <end position="389"/>
    </location>
</feature>
<dbReference type="Gene3D" id="1.20.1250.20">
    <property type="entry name" value="MFS general substrate transporter like domains"/>
    <property type="match status" value="1"/>
</dbReference>
<name>A0A830GS54_9CREN</name>
<dbReference type="OrthoDB" id="26395at2157"/>
<feature type="transmembrane region" description="Helical" evidence="1">
    <location>
        <begin position="12"/>
        <end position="34"/>
    </location>
</feature>
<keyword evidence="1" id="KW-1133">Transmembrane helix</keyword>
<keyword evidence="1" id="KW-0472">Membrane</keyword>
<feature type="transmembrane region" description="Helical" evidence="1">
    <location>
        <begin position="219"/>
        <end position="243"/>
    </location>
</feature>
<dbReference type="InterPro" id="IPR011701">
    <property type="entry name" value="MFS"/>
</dbReference>
<gene>
    <name evidence="3" type="ORF">GCM10007981_06020</name>
</gene>
<keyword evidence="4" id="KW-1185">Reference proteome</keyword>
<dbReference type="EMBL" id="BMNL01000001">
    <property type="protein sequence ID" value="GGP19987.1"/>
    <property type="molecule type" value="Genomic_DNA"/>
</dbReference>
<proteinExistence type="predicted"/>
<feature type="domain" description="Major facilitator superfamily (MFS) profile" evidence="2">
    <location>
        <begin position="220"/>
        <end position="404"/>
    </location>
</feature>